<dbReference type="PANTHER" id="PTHR28256:SF1">
    <property type="entry name" value="RIBONUCLEASES P_MRP PROTEIN SUBUNIT POP7"/>
    <property type="match status" value="1"/>
</dbReference>
<dbReference type="GO" id="GO:0004526">
    <property type="term" value="F:ribonuclease P activity"/>
    <property type="evidence" value="ECO:0007669"/>
    <property type="project" value="TreeGrafter"/>
</dbReference>
<comment type="caution">
    <text evidence="5">The sequence shown here is derived from an EMBL/GenBank/DDBJ whole genome shotgun (WGS) entry which is preliminary data.</text>
</comment>
<protein>
    <submittedName>
        <fullName evidence="5">Uncharacterized protein</fullName>
    </submittedName>
</protein>
<dbReference type="InterPro" id="IPR020241">
    <property type="entry name" value="RNase_P/MRP_Pop7_fungi"/>
</dbReference>
<dbReference type="OrthoDB" id="5416589at2759"/>
<dbReference type="Proteomes" id="UP000799764">
    <property type="component" value="Unassembled WGS sequence"/>
</dbReference>
<feature type="region of interest" description="Disordered" evidence="4">
    <location>
        <begin position="141"/>
        <end position="169"/>
    </location>
</feature>
<keyword evidence="3" id="KW-0539">Nucleus</keyword>
<name>A0A9P4P927_9PLEO</name>
<comment type="subcellular location">
    <subcellularLocation>
        <location evidence="1">Nucleus</location>
    </subcellularLocation>
</comment>
<feature type="compositionally biased region" description="Basic residues" evidence="4">
    <location>
        <begin position="150"/>
        <end position="160"/>
    </location>
</feature>
<evidence type="ECO:0000256" key="1">
    <source>
        <dbReference type="ARBA" id="ARBA00004123"/>
    </source>
</evidence>
<evidence type="ECO:0000313" key="6">
    <source>
        <dbReference type="Proteomes" id="UP000799764"/>
    </source>
</evidence>
<dbReference type="GO" id="GO:0000294">
    <property type="term" value="P:nuclear-transcribed mRNA catabolic process, RNase MRP-dependent"/>
    <property type="evidence" value="ECO:0007669"/>
    <property type="project" value="TreeGrafter"/>
</dbReference>
<gene>
    <name evidence="5" type="ORF">P171DRAFT_105288</name>
</gene>
<keyword evidence="2" id="KW-0819">tRNA processing</keyword>
<dbReference type="GO" id="GO:0005655">
    <property type="term" value="C:nucleolar ribonuclease P complex"/>
    <property type="evidence" value="ECO:0007669"/>
    <property type="project" value="InterPro"/>
</dbReference>
<dbReference type="GO" id="GO:0001682">
    <property type="term" value="P:tRNA 5'-leader removal"/>
    <property type="evidence" value="ECO:0007669"/>
    <property type="project" value="InterPro"/>
</dbReference>
<dbReference type="EMBL" id="MU001507">
    <property type="protein sequence ID" value="KAF2440664.1"/>
    <property type="molecule type" value="Genomic_DNA"/>
</dbReference>
<evidence type="ECO:0000256" key="3">
    <source>
        <dbReference type="ARBA" id="ARBA00023242"/>
    </source>
</evidence>
<evidence type="ECO:0000256" key="2">
    <source>
        <dbReference type="ARBA" id="ARBA00022694"/>
    </source>
</evidence>
<dbReference type="GO" id="GO:0000172">
    <property type="term" value="C:ribonuclease MRP complex"/>
    <property type="evidence" value="ECO:0007669"/>
    <property type="project" value="InterPro"/>
</dbReference>
<dbReference type="GO" id="GO:0003723">
    <property type="term" value="F:RNA binding"/>
    <property type="evidence" value="ECO:0007669"/>
    <property type="project" value="TreeGrafter"/>
</dbReference>
<dbReference type="InterPro" id="IPR036882">
    <property type="entry name" value="Alba-like_dom_sf"/>
</dbReference>
<dbReference type="PANTHER" id="PTHR28256">
    <property type="entry name" value="RIBONUCLEASES P/MRP PROTEIN SUBUNIT POP7"/>
    <property type="match status" value="1"/>
</dbReference>
<feature type="region of interest" description="Disordered" evidence="4">
    <location>
        <begin position="1"/>
        <end position="106"/>
    </location>
</feature>
<dbReference type="AlphaFoldDB" id="A0A9P4P927"/>
<dbReference type="Gene3D" id="3.30.110.20">
    <property type="entry name" value="Alba-like domain"/>
    <property type="match status" value="1"/>
</dbReference>
<dbReference type="Pfam" id="PF12328">
    <property type="entry name" value="Rpp20"/>
    <property type="match status" value="1"/>
</dbReference>
<evidence type="ECO:0000256" key="4">
    <source>
        <dbReference type="SAM" id="MobiDB-lite"/>
    </source>
</evidence>
<accession>A0A9P4P927</accession>
<feature type="compositionally biased region" description="Polar residues" evidence="4">
    <location>
        <begin position="34"/>
        <end position="51"/>
    </location>
</feature>
<reference evidence="5" key="1">
    <citation type="journal article" date="2020" name="Stud. Mycol.">
        <title>101 Dothideomycetes genomes: a test case for predicting lifestyles and emergence of pathogens.</title>
        <authorList>
            <person name="Haridas S."/>
            <person name="Albert R."/>
            <person name="Binder M."/>
            <person name="Bloem J."/>
            <person name="Labutti K."/>
            <person name="Salamov A."/>
            <person name="Andreopoulos B."/>
            <person name="Baker S."/>
            <person name="Barry K."/>
            <person name="Bills G."/>
            <person name="Bluhm B."/>
            <person name="Cannon C."/>
            <person name="Castanera R."/>
            <person name="Culley D."/>
            <person name="Daum C."/>
            <person name="Ezra D."/>
            <person name="Gonzalez J."/>
            <person name="Henrissat B."/>
            <person name="Kuo A."/>
            <person name="Liang C."/>
            <person name="Lipzen A."/>
            <person name="Lutzoni F."/>
            <person name="Magnuson J."/>
            <person name="Mondo S."/>
            <person name="Nolan M."/>
            <person name="Ohm R."/>
            <person name="Pangilinan J."/>
            <person name="Park H.-J."/>
            <person name="Ramirez L."/>
            <person name="Alfaro M."/>
            <person name="Sun H."/>
            <person name="Tritt A."/>
            <person name="Yoshinaga Y."/>
            <person name="Zwiers L.-H."/>
            <person name="Turgeon B."/>
            <person name="Goodwin S."/>
            <person name="Spatafora J."/>
            <person name="Crous P."/>
            <person name="Grigoriev I."/>
        </authorList>
    </citation>
    <scope>NUCLEOTIDE SEQUENCE</scope>
    <source>
        <strain evidence="5">CBS 690.94</strain>
    </source>
</reference>
<organism evidence="5 6">
    <name type="scientific">Karstenula rhodostoma CBS 690.94</name>
    <dbReference type="NCBI Taxonomy" id="1392251"/>
    <lineage>
        <taxon>Eukaryota</taxon>
        <taxon>Fungi</taxon>
        <taxon>Dikarya</taxon>
        <taxon>Ascomycota</taxon>
        <taxon>Pezizomycotina</taxon>
        <taxon>Dothideomycetes</taxon>
        <taxon>Pleosporomycetidae</taxon>
        <taxon>Pleosporales</taxon>
        <taxon>Massarineae</taxon>
        <taxon>Didymosphaeriaceae</taxon>
        <taxon>Karstenula</taxon>
    </lineage>
</organism>
<evidence type="ECO:0000313" key="5">
    <source>
        <dbReference type="EMBL" id="KAF2440664.1"/>
    </source>
</evidence>
<sequence>MGKKRTSNGEEKHPKTAPTGAAPSNDTPPGAQAPRSSTAPSVATQSTTATRNPKKQKLEKPQHAPAGPKQAFQTTRKQSRKKLPRLPPNASVTKRPLHHPAIPTPFASSDHPKTLYISHSTPFIPTLKRIRRLLLEISKRHTQSQAAQMPRHRQQARSRKPLVSNGRLAPEDVEREIAEEGRGKGGVGGGEEVYVKATGRAIERALRIGVHFQGESDCRVRVEMGSVMAVDDIEVRHDEEGKEGEGTSERKEKLGDDEIPETRVRMVSSVTVAVGLR</sequence>
<dbReference type="GO" id="GO:0006364">
    <property type="term" value="P:rRNA processing"/>
    <property type="evidence" value="ECO:0007669"/>
    <property type="project" value="TreeGrafter"/>
</dbReference>
<keyword evidence="6" id="KW-1185">Reference proteome</keyword>
<dbReference type="GO" id="GO:0000171">
    <property type="term" value="F:ribonuclease MRP activity"/>
    <property type="evidence" value="ECO:0007669"/>
    <property type="project" value="TreeGrafter"/>
</dbReference>
<proteinExistence type="predicted"/>
<feature type="region of interest" description="Disordered" evidence="4">
    <location>
        <begin position="234"/>
        <end position="259"/>
    </location>
</feature>
<dbReference type="GO" id="GO:0034965">
    <property type="term" value="P:intronic box C/D snoRNA processing"/>
    <property type="evidence" value="ECO:0007669"/>
    <property type="project" value="TreeGrafter"/>
</dbReference>
<dbReference type="InterPro" id="IPR014612">
    <property type="entry name" value="Pop7/Rpp20"/>
</dbReference>